<organism evidence="2 3">
    <name type="scientific">Parvibaculum sedimenti</name>
    <dbReference type="NCBI Taxonomy" id="2608632"/>
    <lineage>
        <taxon>Bacteria</taxon>
        <taxon>Pseudomonadati</taxon>
        <taxon>Pseudomonadota</taxon>
        <taxon>Alphaproteobacteria</taxon>
        <taxon>Hyphomicrobiales</taxon>
        <taxon>Parvibaculaceae</taxon>
        <taxon>Parvibaculum</taxon>
    </lineage>
</organism>
<sequence>MRIGGYAIAVALCLWVGGALAESLPAGTMSPVVSGLDMLDPNAAPAPAGLQWRILKPEWSASDERAYGEFIRAIGLSGCRTVDECLRGPANIYRASDPAGSSFFADCADLPYVLRAYFAWKNGLPFSYVSGVAAIGESNDLRYSRYGNYVFQRTDILTPSDGHWPNARYVLTNISNMISSAMYRFAPKPREGDFFDFYPVKIAPGAIRAGTNIYDPNGHVAVVYDVDDEGRIRFIDSHPDNTLTRGSYGRRFVRASPPMGAGFKNWRPPKLIGASRASDGSYVGGHMVAAMDGQLPDWSDEQFYGTERGASWSAGRFVYKGETLDYYDYVRRAVAGHDIIYDPLAETRGMVKGLCDDLHYRAMAIDVAVQAGINSQPQPSRLPENIYGTSGDWETYSTPSRDARLKVSFQELKDQIAKFLAMRKAGSKNITYGGAYLARDLSAAYREAAGACTVVWTASDGSRRQMSFEEARKRLFDFSFDPYQCPERRWGAQGAELATCRDDSVKRSWYEAERRLRNQSERTYDAKMGFSLEELRAAVPASGRDAAPDVDVLSMLGKAADEKSASAIDGLRR</sequence>
<evidence type="ECO:0008006" key="4">
    <source>
        <dbReference type="Google" id="ProtNLM"/>
    </source>
</evidence>
<proteinExistence type="predicted"/>
<name>A0A6N6VG47_9HYPH</name>
<gene>
    <name evidence="2" type="ORF">F2P47_13400</name>
</gene>
<dbReference type="EMBL" id="WESC01000012">
    <property type="protein sequence ID" value="KAB7739210.1"/>
    <property type="molecule type" value="Genomic_DNA"/>
</dbReference>
<keyword evidence="3" id="KW-1185">Reference proteome</keyword>
<evidence type="ECO:0000256" key="1">
    <source>
        <dbReference type="SAM" id="SignalP"/>
    </source>
</evidence>
<evidence type="ECO:0000313" key="3">
    <source>
        <dbReference type="Proteomes" id="UP000468901"/>
    </source>
</evidence>
<dbReference type="Proteomes" id="UP000468901">
    <property type="component" value="Unassembled WGS sequence"/>
</dbReference>
<feature type="signal peptide" evidence="1">
    <location>
        <begin position="1"/>
        <end position="21"/>
    </location>
</feature>
<reference evidence="2 3" key="1">
    <citation type="submission" date="2019-09" db="EMBL/GenBank/DDBJ databases">
        <title>Parvibaculum sedimenti sp. nov., isolated from sediment.</title>
        <authorList>
            <person name="Wang Y."/>
        </authorList>
    </citation>
    <scope>NUCLEOTIDE SEQUENCE [LARGE SCALE GENOMIC DNA]</scope>
    <source>
        <strain evidence="2 3">HXT-9</strain>
    </source>
</reference>
<evidence type="ECO:0000313" key="2">
    <source>
        <dbReference type="EMBL" id="KAB7739210.1"/>
    </source>
</evidence>
<keyword evidence="1" id="KW-0732">Signal</keyword>
<protein>
    <recommendedName>
        <fullName evidence="4">CHAP domain-containing protein</fullName>
    </recommendedName>
</protein>
<feature type="chain" id="PRO_5026674099" description="CHAP domain-containing protein" evidence="1">
    <location>
        <begin position="22"/>
        <end position="573"/>
    </location>
</feature>
<dbReference type="RefSeq" id="WP_152216882.1">
    <property type="nucleotide sequence ID" value="NZ_WESC01000012.1"/>
</dbReference>
<comment type="caution">
    <text evidence="2">The sequence shown here is derived from an EMBL/GenBank/DDBJ whole genome shotgun (WGS) entry which is preliminary data.</text>
</comment>
<dbReference type="AlphaFoldDB" id="A0A6N6VG47"/>
<accession>A0A6N6VG47</accession>